<dbReference type="InterPro" id="IPR028966">
    <property type="entry name" value="Imm72"/>
</dbReference>
<evidence type="ECO:0000313" key="3">
    <source>
        <dbReference type="EMBL" id="QFZ82049.1"/>
    </source>
</evidence>
<dbReference type="Pfam" id="PF15602">
    <property type="entry name" value="Imm71"/>
    <property type="match status" value="1"/>
</dbReference>
<dbReference type="RefSeq" id="WP_153280933.1">
    <property type="nucleotide sequence ID" value="NZ_CP045644.1"/>
</dbReference>
<feature type="domain" description="Immunity protein 72" evidence="1">
    <location>
        <begin position="218"/>
        <end position="297"/>
    </location>
</feature>
<dbReference type="AlphaFoldDB" id="A0A5Q0LXZ4"/>
<reference evidence="3 4" key="1">
    <citation type="submission" date="2019-10" db="EMBL/GenBank/DDBJ databases">
        <title>Complete genome sequence of Variovorax paradoxus 5C-2.</title>
        <authorList>
            <person name="Gogoleva N.E."/>
            <person name="Balkin A.S."/>
        </authorList>
    </citation>
    <scope>NUCLEOTIDE SEQUENCE [LARGE SCALE GENOMIC DNA]</scope>
    <source>
        <strain evidence="3 4">5C-2</strain>
    </source>
</reference>
<proteinExistence type="predicted"/>
<evidence type="ECO:0008006" key="5">
    <source>
        <dbReference type="Google" id="ProtNLM"/>
    </source>
</evidence>
<feature type="domain" description="Immunity protein 71" evidence="2">
    <location>
        <begin position="14"/>
        <end position="197"/>
    </location>
</feature>
<evidence type="ECO:0000259" key="2">
    <source>
        <dbReference type="Pfam" id="PF15602"/>
    </source>
</evidence>
<dbReference type="Proteomes" id="UP000326780">
    <property type="component" value="Chromosome"/>
</dbReference>
<name>A0A5Q0LXZ4_VARPD</name>
<evidence type="ECO:0000313" key="4">
    <source>
        <dbReference type="Proteomes" id="UP000326780"/>
    </source>
</evidence>
<dbReference type="EMBL" id="CP045644">
    <property type="protein sequence ID" value="QFZ82049.1"/>
    <property type="molecule type" value="Genomic_DNA"/>
</dbReference>
<organism evidence="3 4">
    <name type="scientific">Variovorax paradoxus</name>
    <dbReference type="NCBI Taxonomy" id="34073"/>
    <lineage>
        <taxon>Bacteria</taxon>
        <taxon>Pseudomonadati</taxon>
        <taxon>Pseudomonadota</taxon>
        <taxon>Betaproteobacteria</taxon>
        <taxon>Burkholderiales</taxon>
        <taxon>Comamonadaceae</taxon>
        <taxon>Variovorax</taxon>
    </lineage>
</organism>
<accession>A0A5Q0LXZ4</accession>
<dbReference type="InterPro" id="IPR028950">
    <property type="entry name" value="Imm71"/>
</dbReference>
<protein>
    <recommendedName>
        <fullName evidence="5">Immunity protein 72 domain-containing protein</fullName>
    </recommendedName>
</protein>
<sequence length="359" mass="40967">MQTEANDYDIRTGKNARARAFHLLKKYTSLTFLNYAVDLYRNFLNAYERQLNIPSPNQKWLEETYTDCFLQRLIEFEQGLDSLRREGDKKSAYSKLIKGGGFSDYLWGMASDHWGINGDPFFEKLGLHSVGWGQVQSDVYRGFVKSILLTHDSLEALKCTVGFAFYCPLSSGKRADGGDRFFSHWTYESLFQERPSPLWPHWPPLRVYPADLPPCPEKNESNEGQVVSGEAIVLEGIYEPWFFTGGIGCPNYFLRGQTAHQYQPEGSNDLVPVRWRLLWEDRRYVDGTVPAEEAHYYVNVVAEISSSGRSVVSGDLCPQTGNWLAPRLNNRQEYVERGQPMPGPASTPTGSVVWYLQKD</sequence>
<dbReference type="Pfam" id="PF15584">
    <property type="entry name" value="Imm72"/>
    <property type="match status" value="1"/>
</dbReference>
<gene>
    <name evidence="3" type="ORF">GFK26_04420</name>
</gene>
<evidence type="ECO:0000259" key="1">
    <source>
        <dbReference type="Pfam" id="PF15584"/>
    </source>
</evidence>